<name>A0A0F9MKK5_9ZZZZ</name>
<reference evidence="1" key="1">
    <citation type="journal article" date="2015" name="Nature">
        <title>Complex archaea that bridge the gap between prokaryotes and eukaryotes.</title>
        <authorList>
            <person name="Spang A."/>
            <person name="Saw J.H."/>
            <person name="Jorgensen S.L."/>
            <person name="Zaremba-Niedzwiedzka K."/>
            <person name="Martijn J."/>
            <person name="Lind A.E."/>
            <person name="van Eijk R."/>
            <person name="Schleper C."/>
            <person name="Guy L."/>
            <person name="Ettema T.J."/>
        </authorList>
    </citation>
    <scope>NUCLEOTIDE SEQUENCE</scope>
</reference>
<dbReference type="AlphaFoldDB" id="A0A0F9MKK5"/>
<sequence>MKLVRLTLHFTILAEEKHVLEEALRLYITDLGGKDGIPERTWPAKEILKNLEALEFPECSREQWGTE</sequence>
<protein>
    <submittedName>
        <fullName evidence="1">Uncharacterized protein</fullName>
    </submittedName>
</protein>
<gene>
    <name evidence="1" type="ORF">LCGC14_1143790</name>
</gene>
<dbReference type="EMBL" id="LAZR01005451">
    <property type="protein sequence ID" value="KKM99846.1"/>
    <property type="molecule type" value="Genomic_DNA"/>
</dbReference>
<comment type="caution">
    <text evidence="1">The sequence shown here is derived from an EMBL/GenBank/DDBJ whole genome shotgun (WGS) entry which is preliminary data.</text>
</comment>
<accession>A0A0F9MKK5</accession>
<proteinExistence type="predicted"/>
<evidence type="ECO:0000313" key="1">
    <source>
        <dbReference type="EMBL" id="KKM99846.1"/>
    </source>
</evidence>
<organism evidence="1">
    <name type="scientific">marine sediment metagenome</name>
    <dbReference type="NCBI Taxonomy" id="412755"/>
    <lineage>
        <taxon>unclassified sequences</taxon>
        <taxon>metagenomes</taxon>
        <taxon>ecological metagenomes</taxon>
    </lineage>
</organism>